<dbReference type="InterPro" id="IPR013833">
    <property type="entry name" value="Cyt_c_oxidase_su3_a-hlx"/>
</dbReference>
<evidence type="ECO:0000256" key="5">
    <source>
        <dbReference type="ARBA" id="ARBA00022989"/>
    </source>
</evidence>
<dbReference type="AlphaFoldDB" id="A0A6J7NEL0"/>
<comment type="subcellular location">
    <subcellularLocation>
        <location evidence="1">Cell membrane</location>
        <topology evidence="1">Multi-pass membrane protein</topology>
    </subcellularLocation>
</comment>
<evidence type="ECO:0000256" key="1">
    <source>
        <dbReference type="ARBA" id="ARBA00004651"/>
    </source>
</evidence>
<evidence type="ECO:0000256" key="8">
    <source>
        <dbReference type="SAM" id="Phobius"/>
    </source>
</evidence>
<dbReference type="SUPFAM" id="SSF81452">
    <property type="entry name" value="Cytochrome c oxidase subunit III-like"/>
    <property type="match status" value="1"/>
</dbReference>
<dbReference type="PROSITE" id="PS50253">
    <property type="entry name" value="COX3"/>
    <property type="match status" value="1"/>
</dbReference>
<keyword evidence="6 8" id="KW-0472">Membrane</keyword>
<dbReference type="GO" id="GO:0004129">
    <property type="term" value="F:cytochrome-c oxidase activity"/>
    <property type="evidence" value="ECO:0007669"/>
    <property type="project" value="InterPro"/>
</dbReference>
<name>A0A6J7NEL0_9ZZZZ</name>
<feature type="domain" description="Heme-copper oxidase subunit III family profile" evidence="9">
    <location>
        <begin position="1"/>
        <end position="193"/>
    </location>
</feature>
<dbReference type="Gene3D" id="1.20.120.80">
    <property type="entry name" value="Cytochrome c oxidase, subunit III, four-helix bundle"/>
    <property type="match status" value="1"/>
</dbReference>
<dbReference type="GO" id="GO:0005886">
    <property type="term" value="C:plasma membrane"/>
    <property type="evidence" value="ECO:0007669"/>
    <property type="project" value="UniProtKB-SubCell"/>
</dbReference>
<feature type="transmembrane region" description="Helical" evidence="8">
    <location>
        <begin position="184"/>
        <end position="203"/>
    </location>
</feature>
<dbReference type="InterPro" id="IPR035973">
    <property type="entry name" value="Cyt_c_oxidase_su3-like_sf"/>
</dbReference>
<feature type="transmembrane region" description="Helical" evidence="8">
    <location>
        <begin position="108"/>
        <end position="128"/>
    </location>
</feature>
<evidence type="ECO:0000256" key="3">
    <source>
        <dbReference type="ARBA" id="ARBA00022475"/>
    </source>
</evidence>
<sequence length="225" mass="24093">MSTSTASAKPAPAKTPRSATTGEPVTTVARRNRLGIWLCIVSDATGTVALLISYVYLWSLNVNDAWAPPKDQFADDLPFWLIVGGIILAAATMWWGVRGIARGQRGRLILASALATIIVLVTFVGQIVQLSTFPFAMTDGAYASATFWLAIATAIHLSVVLFLTTAIMNRTRAGLFTSSNHSHVRLVAMWMTWVCVAALVGAVCTTTMKVSPNTQSPAFGVFTSQ</sequence>
<keyword evidence="3" id="KW-1003">Cell membrane</keyword>
<dbReference type="InterPro" id="IPR000298">
    <property type="entry name" value="Cyt_c_oxidase-like_su3"/>
</dbReference>
<comment type="similarity">
    <text evidence="2">Belongs to the cytochrome c oxidase subunit 3 family.</text>
</comment>
<dbReference type="GO" id="GO:0019646">
    <property type="term" value="P:aerobic electron transport chain"/>
    <property type="evidence" value="ECO:0007669"/>
    <property type="project" value="InterPro"/>
</dbReference>
<feature type="transmembrane region" description="Helical" evidence="8">
    <location>
        <begin position="34"/>
        <end position="57"/>
    </location>
</feature>
<evidence type="ECO:0000256" key="4">
    <source>
        <dbReference type="ARBA" id="ARBA00022692"/>
    </source>
</evidence>
<feature type="compositionally biased region" description="Low complexity" evidence="7">
    <location>
        <begin position="1"/>
        <end position="21"/>
    </location>
</feature>
<feature type="transmembrane region" description="Helical" evidence="8">
    <location>
        <begin position="77"/>
        <end position="96"/>
    </location>
</feature>
<proteinExistence type="inferred from homology"/>
<feature type="transmembrane region" description="Helical" evidence="8">
    <location>
        <begin position="140"/>
        <end position="163"/>
    </location>
</feature>
<dbReference type="Pfam" id="PF00510">
    <property type="entry name" value="COX3"/>
    <property type="match status" value="1"/>
</dbReference>
<evidence type="ECO:0000256" key="7">
    <source>
        <dbReference type="SAM" id="MobiDB-lite"/>
    </source>
</evidence>
<keyword evidence="4 8" id="KW-0812">Transmembrane</keyword>
<reference evidence="10" key="1">
    <citation type="submission" date="2020-05" db="EMBL/GenBank/DDBJ databases">
        <authorList>
            <person name="Chiriac C."/>
            <person name="Salcher M."/>
            <person name="Ghai R."/>
            <person name="Kavagutti S V."/>
        </authorList>
    </citation>
    <scope>NUCLEOTIDE SEQUENCE</scope>
</reference>
<evidence type="ECO:0000256" key="6">
    <source>
        <dbReference type="ARBA" id="ARBA00023136"/>
    </source>
</evidence>
<dbReference type="InterPro" id="IPR024791">
    <property type="entry name" value="Cyt_c/ubiquinol_Oxase_su3"/>
</dbReference>
<dbReference type="PANTHER" id="PTHR11403:SF2">
    <property type="entry name" value="CYTOCHROME BO(3) UBIQUINOL OXIDASE SUBUNIT 3"/>
    <property type="match status" value="1"/>
</dbReference>
<dbReference type="EMBL" id="CAFBOM010000133">
    <property type="protein sequence ID" value="CAB4988404.1"/>
    <property type="molecule type" value="Genomic_DNA"/>
</dbReference>
<evidence type="ECO:0000256" key="2">
    <source>
        <dbReference type="ARBA" id="ARBA00010581"/>
    </source>
</evidence>
<keyword evidence="5 8" id="KW-1133">Transmembrane helix</keyword>
<dbReference type="PANTHER" id="PTHR11403">
    <property type="entry name" value="CYTOCHROME C OXIDASE SUBUNIT III"/>
    <property type="match status" value="1"/>
</dbReference>
<accession>A0A6J7NEL0</accession>
<evidence type="ECO:0000259" key="9">
    <source>
        <dbReference type="PROSITE" id="PS50253"/>
    </source>
</evidence>
<organism evidence="10">
    <name type="scientific">freshwater metagenome</name>
    <dbReference type="NCBI Taxonomy" id="449393"/>
    <lineage>
        <taxon>unclassified sequences</taxon>
        <taxon>metagenomes</taxon>
        <taxon>ecological metagenomes</taxon>
    </lineage>
</organism>
<protein>
    <submittedName>
        <fullName evidence="10">Unannotated protein</fullName>
    </submittedName>
</protein>
<feature type="region of interest" description="Disordered" evidence="7">
    <location>
        <begin position="1"/>
        <end position="23"/>
    </location>
</feature>
<evidence type="ECO:0000313" key="10">
    <source>
        <dbReference type="EMBL" id="CAB4988404.1"/>
    </source>
</evidence>
<gene>
    <name evidence="10" type="ORF">UFOPK3957_00872</name>
</gene>